<dbReference type="Proteomes" id="UP000055048">
    <property type="component" value="Unassembled WGS sequence"/>
</dbReference>
<evidence type="ECO:0000313" key="1">
    <source>
        <dbReference type="EMBL" id="KRX29991.1"/>
    </source>
</evidence>
<organism evidence="1 2">
    <name type="scientific">Trichinella murrelli</name>
    <dbReference type="NCBI Taxonomy" id="144512"/>
    <lineage>
        <taxon>Eukaryota</taxon>
        <taxon>Metazoa</taxon>
        <taxon>Ecdysozoa</taxon>
        <taxon>Nematoda</taxon>
        <taxon>Enoplea</taxon>
        <taxon>Dorylaimia</taxon>
        <taxon>Trichinellida</taxon>
        <taxon>Trichinellidae</taxon>
        <taxon>Trichinella</taxon>
    </lineage>
</organism>
<proteinExistence type="predicted"/>
<evidence type="ECO:0000313" key="2">
    <source>
        <dbReference type="Proteomes" id="UP000055048"/>
    </source>
</evidence>
<dbReference type="AlphaFoldDB" id="A0A0V0SUB6"/>
<name>A0A0V0SUB6_9BILA</name>
<comment type="caution">
    <text evidence="1">The sequence shown here is derived from an EMBL/GenBank/DDBJ whole genome shotgun (WGS) entry which is preliminary data.</text>
</comment>
<sequence>MDIYFIRQSETRVDDDVNTNTPLTTSYHHYRTPPPIFMKDLISSVRVRCSV</sequence>
<dbReference type="EMBL" id="JYDJ01002831">
    <property type="protein sequence ID" value="KRX29991.1"/>
    <property type="molecule type" value="Genomic_DNA"/>
</dbReference>
<reference evidence="1 2" key="1">
    <citation type="submission" date="2015-01" db="EMBL/GenBank/DDBJ databases">
        <title>Evolution of Trichinella species and genotypes.</title>
        <authorList>
            <person name="Korhonen P.K."/>
            <person name="Edoardo P."/>
            <person name="Giuseppe L.R."/>
            <person name="Gasser R.B."/>
        </authorList>
    </citation>
    <scope>NUCLEOTIDE SEQUENCE [LARGE SCALE GENOMIC DNA]</scope>
    <source>
        <strain evidence="1">ISS417</strain>
    </source>
</reference>
<keyword evidence="2" id="KW-1185">Reference proteome</keyword>
<gene>
    <name evidence="1" type="ORF">T05_12172</name>
</gene>
<accession>A0A0V0SUB6</accession>
<protein>
    <submittedName>
        <fullName evidence="1">Uncharacterized protein</fullName>
    </submittedName>
</protein>